<dbReference type="InterPro" id="IPR001387">
    <property type="entry name" value="Cro/C1-type_HTH"/>
</dbReference>
<evidence type="ECO:0000313" key="2">
    <source>
        <dbReference type="EMBL" id="MBB3996846.1"/>
    </source>
</evidence>
<name>A0A7W6E8R7_9HYPH</name>
<dbReference type="RefSeq" id="WP_183197815.1">
    <property type="nucleotide sequence ID" value="NZ_JACIEK010000001.1"/>
</dbReference>
<dbReference type="SUPFAM" id="SSF47413">
    <property type="entry name" value="lambda repressor-like DNA-binding domains"/>
    <property type="match status" value="1"/>
</dbReference>
<accession>A0A7W6E8R7</accession>
<dbReference type="Pfam" id="PF01381">
    <property type="entry name" value="HTH_3"/>
    <property type="match status" value="1"/>
</dbReference>
<dbReference type="Gene3D" id="1.10.260.40">
    <property type="entry name" value="lambda repressor-like DNA-binding domains"/>
    <property type="match status" value="1"/>
</dbReference>
<dbReference type="CDD" id="cd00093">
    <property type="entry name" value="HTH_XRE"/>
    <property type="match status" value="1"/>
</dbReference>
<dbReference type="GO" id="GO:0003677">
    <property type="term" value="F:DNA binding"/>
    <property type="evidence" value="ECO:0007669"/>
    <property type="project" value="InterPro"/>
</dbReference>
<protein>
    <submittedName>
        <fullName evidence="2">Transcriptional regulator with XRE-family HTH domain</fullName>
    </submittedName>
</protein>
<comment type="caution">
    <text evidence="2">The sequence shown here is derived from an EMBL/GenBank/DDBJ whole genome shotgun (WGS) entry which is preliminary data.</text>
</comment>
<proteinExistence type="predicted"/>
<dbReference type="Proteomes" id="UP000542776">
    <property type="component" value="Unassembled WGS sequence"/>
</dbReference>
<reference evidence="2 3" key="1">
    <citation type="submission" date="2020-08" db="EMBL/GenBank/DDBJ databases">
        <title>Genomic Encyclopedia of Type Strains, Phase IV (KMG-IV): sequencing the most valuable type-strain genomes for metagenomic binning, comparative biology and taxonomic classification.</title>
        <authorList>
            <person name="Goeker M."/>
        </authorList>
    </citation>
    <scope>NUCLEOTIDE SEQUENCE [LARGE SCALE GENOMIC DNA]</scope>
    <source>
        <strain evidence="2 3">DSM 102238</strain>
    </source>
</reference>
<feature type="domain" description="HTH cro/C1-type" evidence="1">
    <location>
        <begin position="14"/>
        <end position="68"/>
    </location>
</feature>
<evidence type="ECO:0000259" key="1">
    <source>
        <dbReference type="PROSITE" id="PS50943"/>
    </source>
</evidence>
<keyword evidence="3" id="KW-1185">Reference proteome</keyword>
<dbReference type="SMART" id="SM00530">
    <property type="entry name" value="HTH_XRE"/>
    <property type="match status" value="1"/>
</dbReference>
<dbReference type="AlphaFoldDB" id="A0A7W6E8R7"/>
<evidence type="ECO:0000313" key="3">
    <source>
        <dbReference type="Proteomes" id="UP000542776"/>
    </source>
</evidence>
<organism evidence="2 3">
    <name type="scientific">Aureimonas pseudogalii</name>
    <dbReference type="NCBI Taxonomy" id="1744844"/>
    <lineage>
        <taxon>Bacteria</taxon>
        <taxon>Pseudomonadati</taxon>
        <taxon>Pseudomonadota</taxon>
        <taxon>Alphaproteobacteria</taxon>
        <taxon>Hyphomicrobiales</taxon>
        <taxon>Aurantimonadaceae</taxon>
        <taxon>Aureimonas</taxon>
    </lineage>
</organism>
<dbReference type="EMBL" id="JACIEK010000001">
    <property type="protein sequence ID" value="MBB3996846.1"/>
    <property type="molecule type" value="Genomic_DNA"/>
</dbReference>
<dbReference type="PROSITE" id="PS50943">
    <property type="entry name" value="HTH_CROC1"/>
    <property type="match status" value="1"/>
</dbReference>
<gene>
    <name evidence="2" type="ORF">GGR04_000667</name>
</gene>
<dbReference type="InterPro" id="IPR010982">
    <property type="entry name" value="Lambda_DNA-bd_dom_sf"/>
</dbReference>
<sequence length="127" mass="14410">MRVEDIEIHLGRRVLERREALAWSQNALAKELGVSTTQFRKYEGGENRISAETLYRIAILFDVEIGFFYEGLPGVERHGPLRKSQWSVVRHAESLEAILDPEMRKAVMALIDRATPPRAEGNPGRPA</sequence>